<evidence type="ECO:0000313" key="2">
    <source>
        <dbReference type="EMBL" id="UVF18469.1"/>
    </source>
</evidence>
<gene>
    <name evidence="2" type="ORF">HPT29_018530</name>
</gene>
<sequence>MAEGVKVSKAKHAKRAKASPKAAPMPAMDEEPGDGYMPSNLSDGEIFPLPEGELSYEGMF</sequence>
<dbReference type="RefSeq" id="WP_173947960.1">
    <property type="nucleotide sequence ID" value="NZ_CP102845.1"/>
</dbReference>
<organism evidence="2 3">
    <name type="scientific">Microvirga terrae</name>
    <dbReference type="NCBI Taxonomy" id="2740529"/>
    <lineage>
        <taxon>Bacteria</taxon>
        <taxon>Pseudomonadati</taxon>
        <taxon>Pseudomonadota</taxon>
        <taxon>Alphaproteobacteria</taxon>
        <taxon>Hyphomicrobiales</taxon>
        <taxon>Methylobacteriaceae</taxon>
        <taxon>Microvirga</taxon>
    </lineage>
</organism>
<feature type="compositionally biased region" description="Basic residues" evidence="1">
    <location>
        <begin position="8"/>
        <end position="18"/>
    </location>
</feature>
<evidence type="ECO:0000256" key="1">
    <source>
        <dbReference type="SAM" id="MobiDB-lite"/>
    </source>
</evidence>
<proteinExistence type="predicted"/>
<keyword evidence="3" id="KW-1185">Reference proteome</keyword>
<name>A0ABY5RQ92_9HYPH</name>
<evidence type="ECO:0000313" key="3">
    <source>
        <dbReference type="Proteomes" id="UP001017257"/>
    </source>
</evidence>
<reference evidence="2" key="1">
    <citation type="submission" date="2022-08" db="EMBL/GenBank/DDBJ databases">
        <title>Microvirga terrae sp. nov., isolated from soil.</title>
        <authorList>
            <person name="Kim K.H."/>
            <person name="Seo Y.L."/>
            <person name="Kim J.M."/>
            <person name="Lee J.K."/>
            <person name="Han D.M."/>
            <person name="Jeon C.O."/>
        </authorList>
    </citation>
    <scope>NUCLEOTIDE SEQUENCE</scope>
    <source>
        <strain evidence="2">R24</strain>
    </source>
</reference>
<dbReference type="Proteomes" id="UP001017257">
    <property type="component" value="Chromosome"/>
</dbReference>
<accession>A0ABY5RQ92</accession>
<protein>
    <submittedName>
        <fullName evidence="2">Uncharacterized protein</fullName>
    </submittedName>
</protein>
<dbReference type="EMBL" id="CP102845">
    <property type="protein sequence ID" value="UVF18469.1"/>
    <property type="molecule type" value="Genomic_DNA"/>
</dbReference>
<feature type="region of interest" description="Disordered" evidence="1">
    <location>
        <begin position="1"/>
        <end position="50"/>
    </location>
</feature>